<dbReference type="OrthoDB" id="3270853at2759"/>
<proteinExistence type="predicted"/>
<dbReference type="InterPro" id="IPR002893">
    <property type="entry name" value="Znf_MYND"/>
</dbReference>
<sequence length="494" mass="55738">MAVPSSVTSLAEAQKLTKRLLCYDYHPKLEGDIVKLINTSNWHHFCEAGFSKFLIDKASKYDGTKMLPHFAHVLYKSYAIHQSGESQDLTFVSRIREIIVKNYFEPLLSSSPRFGLAALATRPQPDPLADPSGPASCLIVAARIILIMQVSMRLVPSDSFKRTFQPGALKIAILAWCLGRTPEVAFIARAAIAGFTTYGFDEDFPKDILMNGTEYISAEKLAEKCKEVLREGIETRPEYPGSLLSPLKAVAVICHPAPTPSMTTLDQVLVEQNVHHLILRAARQLVDDKKGVCHELQVCSIILWNMTAALPAGSPLRPNFIAECIESHGLLNIFSYVFSNDTDTKEFQDLWVKLFESISHPMECESLDCVCWGRNDSCEDAIRTALERDMLWLNTLSKLRARSKDKSTKESPQRKNTFLEHWFKLGVAVGLQEDAPGAGCQWHECERHGRADEETEWMLRKCSKCWVRYCSVECQRKDWKERHKKVCGTRVAGK</sequence>
<dbReference type="PROSITE" id="PS50865">
    <property type="entry name" value="ZF_MYND_2"/>
    <property type="match status" value="1"/>
</dbReference>
<reference evidence="6 7" key="1">
    <citation type="submission" date="2014-04" db="EMBL/GenBank/DDBJ databases">
        <authorList>
            <consortium name="DOE Joint Genome Institute"/>
            <person name="Kuo A."/>
            <person name="Zuccaro A."/>
            <person name="Kohler A."/>
            <person name="Nagy L.G."/>
            <person name="Floudas D."/>
            <person name="Copeland A."/>
            <person name="Barry K.W."/>
            <person name="Cichocki N."/>
            <person name="Veneault-Fourrey C."/>
            <person name="LaButti K."/>
            <person name="Lindquist E.A."/>
            <person name="Lipzen A."/>
            <person name="Lundell T."/>
            <person name="Morin E."/>
            <person name="Murat C."/>
            <person name="Sun H."/>
            <person name="Tunlid A."/>
            <person name="Henrissat B."/>
            <person name="Grigoriev I.V."/>
            <person name="Hibbett D.S."/>
            <person name="Martin F."/>
            <person name="Nordberg H.P."/>
            <person name="Cantor M.N."/>
            <person name="Hua S.X."/>
        </authorList>
    </citation>
    <scope>NUCLEOTIDE SEQUENCE [LARGE SCALE GENOMIC DNA]</scope>
    <source>
        <strain evidence="6 7">MAFF 305830</strain>
    </source>
</reference>
<protein>
    <recommendedName>
        <fullName evidence="5">MYND-type domain-containing protein</fullName>
    </recommendedName>
</protein>
<keyword evidence="2 4" id="KW-0863">Zinc-finger</keyword>
<dbReference type="HOGENOM" id="CLU_604328_0_0_1"/>
<evidence type="ECO:0000256" key="4">
    <source>
        <dbReference type="PROSITE-ProRule" id="PRU00134"/>
    </source>
</evidence>
<evidence type="ECO:0000256" key="1">
    <source>
        <dbReference type="ARBA" id="ARBA00022723"/>
    </source>
</evidence>
<dbReference type="GO" id="GO:0008270">
    <property type="term" value="F:zinc ion binding"/>
    <property type="evidence" value="ECO:0007669"/>
    <property type="project" value="UniProtKB-KW"/>
</dbReference>
<evidence type="ECO:0000313" key="6">
    <source>
        <dbReference type="EMBL" id="KIM25103.1"/>
    </source>
</evidence>
<dbReference type="AlphaFoldDB" id="A0A0C2WFD2"/>
<feature type="domain" description="MYND-type" evidence="5">
    <location>
        <begin position="445"/>
        <end position="487"/>
    </location>
</feature>
<evidence type="ECO:0000256" key="2">
    <source>
        <dbReference type="ARBA" id="ARBA00022771"/>
    </source>
</evidence>
<dbReference type="Proteomes" id="UP000054097">
    <property type="component" value="Unassembled WGS sequence"/>
</dbReference>
<dbReference type="Gene3D" id="6.10.140.2220">
    <property type="match status" value="1"/>
</dbReference>
<keyword evidence="3" id="KW-0862">Zinc</keyword>
<dbReference type="SUPFAM" id="SSF144232">
    <property type="entry name" value="HIT/MYND zinc finger-like"/>
    <property type="match status" value="1"/>
</dbReference>
<name>A0A0C2WFD2_SERVB</name>
<evidence type="ECO:0000259" key="5">
    <source>
        <dbReference type="PROSITE" id="PS50865"/>
    </source>
</evidence>
<keyword evidence="1" id="KW-0479">Metal-binding</keyword>
<accession>A0A0C2WFD2</accession>
<dbReference type="STRING" id="933852.A0A0C2WFD2"/>
<dbReference type="Pfam" id="PF01753">
    <property type="entry name" value="zf-MYND"/>
    <property type="match status" value="1"/>
</dbReference>
<gene>
    <name evidence="6" type="ORF">M408DRAFT_10641</name>
</gene>
<evidence type="ECO:0000256" key="3">
    <source>
        <dbReference type="ARBA" id="ARBA00022833"/>
    </source>
</evidence>
<keyword evidence="7" id="KW-1185">Reference proteome</keyword>
<reference evidence="7" key="2">
    <citation type="submission" date="2015-01" db="EMBL/GenBank/DDBJ databases">
        <title>Evolutionary Origins and Diversification of the Mycorrhizal Mutualists.</title>
        <authorList>
            <consortium name="DOE Joint Genome Institute"/>
            <consortium name="Mycorrhizal Genomics Consortium"/>
            <person name="Kohler A."/>
            <person name="Kuo A."/>
            <person name="Nagy L.G."/>
            <person name="Floudas D."/>
            <person name="Copeland A."/>
            <person name="Barry K.W."/>
            <person name="Cichocki N."/>
            <person name="Veneault-Fourrey C."/>
            <person name="LaButti K."/>
            <person name="Lindquist E.A."/>
            <person name="Lipzen A."/>
            <person name="Lundell T."/>
            <person name="Morin E."/>
            <person name="Murat C."/>
            <person name="Riley R."/>
            <person name="Ohm R."/>
            <person name="Sun H."/>
            <person name="Tunlid A."/>
            <person name="Henrissat B."/>
            <person name="Grigoriev I.V."/>
            <person name="Hibbett D.S."/>
            <person name="Martin F."/>
        </authorList>
    </citation>
    <scope>NUCLEOTIDE SEQUENCE [LARGE SCALE GENOMIC DNA]</scope>
    <source>
        <strain evidence="7">MAFF 305830</strain>
    </source>
</reference>
<organism evidence="6 7">
    <name type="scientific">Serendipita vermifera MAFF 305830</name>
    <dbReference type="NCBI Taxonomy" id="933852"/>
    <lineage>
        <taxon>Eukaryota</taxon>
        <taxon>Fungi</taxon>
        <taxon>Dikarya</taxon>
        <taxon>Basidiomycota</taxon>
        <taxon>Agaricomycotina</taxon>
        <taxon>Agaricomycetes</taxon>
        <taxon>Sebacinales</taxon>
        <taxon>Serendipitaceae</taxon>
        <taxon>Serendipita</taxon>
    </lineage>
</organism>
<evidence type="ECO:0000313" key="7">
    <source>
        <dbReference type="Proteomes" id="UP000054097"/>
    </source>
</evidence>
<dbReference type="EMBL" id="KN824317">
    <property type="protein sequence ID" value="KIM25103.1"/>
    <property type="molecule type" value="Genomic_DNA"/>
</dbReference>